<evidence type="ECO:0000313" key="5">
    <source>
        <dbReference type="Proteomes" id="UP000010816"/>
    </source>
</evidence>
<dbReference type="InterPro" id="IPR025196">
    <property type="entry name" value="DUF4126"/>
</dbReference>
<feature type="transmembrane region" description="Helical" evidence="2">
    <location>
        <begin position="161"/>
        <end position="178"/>
    </location>
</feature>
<organism evidence="4 5">
    <name type="scientific">Thioflavicoccus mobilis 8321</name>
    <dbReference type="NCBI Taxonomy" id="765912"/>
    <lineage>
        <taxon>Bacteria</taxon>
        <taxon>Pseudomonadati</taxon>
        <taxon>Pseudomonadota</taxon>
        <taxon>Gammaproteobacteria</taxon>
        <taxon>Chromatiales</taxon>
        <taxon>Chromatiaceae</taxon>
        <taxon>Thioflavicoccus</taxon>
    </lineage>
</organism>
<dbReference type="EMBL" id="CP003051">
    <property type="protein sequence ID" value="AGA92067.1"/>
    <property type="molecule type" value="Genomic_DNA"/>
</dbReference>
<dbReference type="eggNOG" id="ENOG502Z9HI">
    <property type="taxonomic scope" value="Bacteria"/>
</dbReference>
<feature type="region of interest" description="Disordered" evidence="1">
    <location>
        <begin position="202"/>
        <end position="232"/>
    </location>
</feature>
<feature type="transmembrane region" description="Helical" evidence="2">
    <location>
        <begin position="44"/>
        <end position="66"/>
    </location>
</feature>
<dbReference type="Proteomes" id="UP000010816">
    <property type="component" value="Chromosome"/>
</dbReference>
<dbReference type="PATRIC" id="fig|765912.4.peg.3328"/>
<name>L0H201_9GAMM</name>
<keyword evidence="2" id="KW-0472">Membrane</keyword>
<reference evidence="4 5" key="1">
    <citation type="submission" date="2011-09" db="EMBL/GenBank/DDBJ databases">
        <title>Complete sequence of chromosome of Thioflavicoccus mobilis 8321.</title>
        <authorList>
            <consortium name="US DOE Joint Genome Institute"/>
            <person name="Lucas S."/>
            <person name="Han J."/>
            <person name="Lapidus A."/>
            <person name="Cheng J.-F."/>
            <person name="Goodwin L."/>
            <person name="Pitluck S."/>
            <person name="Peters L."/>
            <person name="Ovchinnikova G."/>
            <person name="Lu M."/>
            <person name="Detter J.C."/>
            <person name="Han C."/>
            <person name="Tapia R."/>
            <person name="Land M."/>
            <person name="Hauser L."/>
            <person name="Kyrpides N."/>
            <person name="Ivanova N."/>
            <person name="Pagani I."/>
            <person name="Vogl K."/>
            <person name="Liu Z."/>
            <person name="Imhoff J."/>
            <person name="Thiel V."/>
            <person name="Frigaard N.-U."/>
            <person name="Bryant D."/>
            <person name="Woyke T."/>
        </authorList>
    </citation>
    <scope>NUCLEOTIDE SEQUENCE [LARGE SCALE GENOMIC DNA]</scope>
    <source>
        <strain evidence="4 5">8321</strain>
    </source>
</reference>
<dbReference type="AlphaFoldDB" id="L0H201"/>
<keyword evidence="2" id="KW-1133">Transmembrane helix</keyword>
<feature type="compositionally biased region" description="Pro residues" evidence="1">
    <location>
        <begin position="222"/>
        <end position="232"/>
    </location>
</feature>
<evidence type="ECO:0000256" key="2">
    <source>
        <dbReference type="SAM" id="Phobius"/>
    </source>
</evidence>
<feature type="compositionally biased region" description="Gly residues" evidence="1">
    <location>
        <begin position="204"/>
        <end position="221"/>
    </location>
</feature>
<sequence length="232" mass="22991">MDDLTSTLALTLGAGWASGINLYAAVLVLGLLGASGNIDLPAGLAVLSDPLVIAAAGLMYCIEFFADKVPGVDSGWDTLHTFIRIPAGALLAAGAVGDIGPGAELAAGLVGGSLAAASHAAKAGTRVLINTSPEPFTNWTASIAEDVGVVGGMFLALTHPAVFLAALVVFLLLLVWLLPRLWRGIRRVFGAIVRFFRGERAGGAPPGGAPPGGGAAGSGPPSGGPPAPPSTG</sequence>
<feature type="domain" description="DUF4126" evidence="3">
    <location>
        <begin position="8"/>
        <end position="179"/>
    </location>
</feature>
<proteinExistence type="predicted"/>
<protein>
    <recommendedName>
        <fullName evidence="3">DUF4126 domain-containing protein</fullName>
    </recommendedName>
</protein>
<dbReference type="STRING" id="765912.Thimo_3399"/>
<keyword evidence="2" id="KW-0812">Transmembrane</keyword>
<feature type="transmembrane region" description="Helical" evidence="2">
    <location>
        <begin position="12"/>
        <end position="32"/>
    </location>
</feature>
<accession>L0H201</accession>
<evidence type="ECO:0000313" key="4">
    <source>
        <dbReference type="EMBL" id="AGA92067.1"/>
    </source>
</evidence>
<gene>
    <name evidence="4" type="ORF">Thimo_3399</name>
</gene>
<dbReference type="OrthoDB" id="181455at2"/>
<dbReference type="KEGG" id="tmb:Thimo_3399"/>
<dbReference type="Pfam" id="PF13548">
    <property type="entry name" value="DUF4126"/>
    <property type="match status" value="1"/>
</dbReference>
<evidence type="ECO:0000256" key="1">
    <source>
        <dbReference type="SAM" id="MobiDB-lite"/>
    </source>
</evidence>
<evidence type="ECO:0000259" key="3">
    <source>
        <dbReference type="Pfam" id="PF13548"/>
    </source>
</evidence>
<dbReference type="RefSeq" id="WP_015282194.1">
    <property type="nucleotide sequence ID" value="NC_019940.1"/>
</dbReference>
<keyword evidence="5" id="KW-1185">Reference proteome</keyword>
<dbReference type="HOGENOM" id="CLU_086377_0_0_6"/>